<evidence type="ECO:0000256" key="6">
    <source>
        <dbReference type="ARBA" id="ARBA00022777"/>
    </source>
</evidence>
<feature type="active site" evidence="10">
    <location>
        <position position="21"/>
    </location>
</feature>
<comment type="pathway">
    <text evidence="10">Isoprenoid biosynthesis; isopentenyl diphosphate biosynthesis via DXP pathway; isopentenyl diphosphate from 1-deoxy-D-xylulose 5-phosphate: step 3/6.</text>
</comment>
<dbReference type="PANTHER" id="PTHR43527:SF2">
    <property type="entry name" value="4-DIPHOSPHOCYTIDYL-2-C-METHYL-D-ERYTHRITOL KINASE, CHLOROPLASTIC"/>
    <property type="match status" value="1"/>
</dbReference>
<dbReference type="NCBIfam" id="TIGR00154">
    <property type="entry name" value="ispE"/>
    <property type="match status" value="1"/>
</dbReference>
<dbReference type="InterPro" id="IPR004424">
    <property type="entry name" value="IspE"/>
</dbReference>
<comment type="caution">
    <text evidence="13">The sequence shown here is derived from an EMBL/GenBank/DDBJ whole genome shotgun (WGS) entry which is preliminary data.</text>
</comment>
<proteinExistence type="inferred from homology"/>
<dbReference type="InterPro" id="IPR020568">
    <property type="entry name" value="Ribosomal_Su5_D2-typ_SF"/>
</dbReference>
<dbReference type="Gene3D" id="3.30.70.890">
    <property type="entry name" value="GHMP kinase, C-terminal domain"/>
    <property type="match status" value="1"/>
</dbReference>
<dbReference type="EMBL" id="PGTY01000002">
    <property type="protein sequence ID" value="PJI86295.1"/>
    <property type="molecule type" value="Genomic_DNA"/>
</dbReference>
<evidence type="ECO:0000313" key="13">
    <source>
        <dbReference type="EMBL" id="PJI86295.1"/>
    </source>
</evidence>
<feature type="domain" description="GHMP kinase C-terminal" evidence="12">
    <location>
        <begin position="222"/>
        <end position="280"/>
    </location>
</feature>
<evidence type="ECO:0000313" key="14">
    <source>
        <dbReference type="Proteomes" id="UP000228531"/>
    </source>
</evidence>
<comment type="similarity">
    <text evidence="1 10">Belongs to the GHMP kinase family. IspE subfamily.</text>
</comment>
<dbReference type="NCBIfam" id="NF011202">
    <property type="entry name" value="PRK14608.1"/>
    <property type="match status" value="1"/>
</dbReference>
<dbReference type="SUPFAM" id="SSF54211">
    <property type="entry name" value="Ribosomal protein S5 domain 2-like"/>
    <property type="match status" value="1"/>
</dbReference>
<feature type="binding site" evidence="10">
    <location>
        <begin position="106"/>
        <end position="116"/>
    </location>
    <ligand>
        <name>ATP</name>
        <dbReference type="ChEBI" id="CHEBI:30616"/>
    </ligand>
</feature>
<evidence type="ECO:0000256" key="5">
    <source>
        <dbReference type="ARBA" id="ARBA00022741"/>
    </source>
</evidence>
<dbReference type="InterPro" id="IPR036554">
    <property type="entry name" value="GHMP_kinase_C_sf"/>
</dbReference>
<name>A0A2M8W5U1_9RHOB</name>
<evidence type="ECO:0000259" key="12">
    <source>
        <dbReference type="Pfam" id="PF08544"/>
    </source>
</evidence>
<dbReference type="PANTHER" id="PTHR43527">
    <property type="entry name" value="4-DIPHOSPHOCYTIDYL-2-C-METHYL-D-ERYTHRITOL KINASE, CHLOROPLASTIC"/>
    <property type="match status" value="1"/>
</dbReference>
<sequence>MRGARPFGSPVATIKANAPAKVNLTLHVTGQRDDGYHLLDSLVVFADVADQISASIAPDLRMTASGPFSTGVPTDHTNLIMRAAEALRTVRGVTKGVALTLEKHLPHSAGIGSGSSDAAATLAMLAELWQVAPLPATAPEVVALGADVPVCVGAPRPVRMSGIGDMLSPVVTLPDCALVLVRPPVDVPTASVFQGLVSKNGSPMSELPEGLDYDGFVHWLRAQRNDLQTPAEAIAPEITEAIAKLKSLPAVSVAGMSGSGAACFALVKDMATARHVARIVQVAKMDWWVAPAALL</sequence>
<dbReference type="SUPFAM" id="SSF55060">
    <property type="entry name" value="GHMP Kinase, C-terminal domain"/>
    <property type="match status" value="1"/>
</dbReference>
<evidence type="ECO:0000256" key="9">
    <source>
        <dbReference type="ARBA" id="ARBA00032554"/>
    </source>
</evidence>
<dbReference type="InterPro" id="IPR006204">
    <property type="entry name" value="GHMP_kinase_N_dom"/>
</dbReference>
<evidence type="ECO:0000256" key="10">
    <source>
        <dbReference type="HAMAP-Rule" id="MF_00061"/>
    </source>
</evidence>
<dbReference type="Proteomes" id="UP000228531">
    <property type="component" value="Unassembled WGS sequence"/>
</dbReference>
<evidence type="ECO:0000259" key="11">
    <source>
        <dbReference type="Pfam" id="PF00288"/>
    </source>
</evidence>
<dbReference type="InterPro" id="IPR013750">
    <property type="entry name" value="GHMP_kinase_C_dom"/>
</dbReference>
<dbReference type="HAMAP" id="MF_00061">
    <property type="entry name" value="IspE"/>
    <property type="match status" value="1"/>
</dbReference>
<keyword evidence="6 10" id="KW-0418">Kinase</keyword>
<comment type="catalytic activity">
    <reaction evidence="10">
        <text>4-CDP-2-C-methyl-D-erythritol + ATP = 4-CDP-2-C-methyl-D-erythritol 2-phosphate + ADP + H(+)</text>
        <dbReference type="Rhea" id="RHEA:18437"/>
        <dbReference type="ChEBI" id="CHEBI:15378"/>
        <dbReference type="ChEBI" id="CHEBI:30616"/>
        <dbReference type="ChEBI" id="CHEBI:57823"/>
        <dbReference type="ChEBI" id="CHEBI:57919"/>
        <dbReference type="ChEBI" id="CHEBI:456216"/>
        <dbReference type="EC" id="2.7.1.148"/>
    </reaction>
</comment>
<dbReference type="GO" id="GO:0019288">
    <property type="term" value="P:isopentenyl diphosphate biosynthetic process, methylerythritol 4-phosphate pathway"/>
    <property type="evidence" value="ECO:0007669"/>
    <property type="project" value="UniProtKB-UniRule"/>
</dbReference>
<evidence type="ECO:0000256" key="8">
    <source>
        <dbReference type="ARBA" id="ARBA00023229"/>
    </source>
</evidence>
<feature type="domain" description="GHMP kinase N-terminal" evidence="11">
    <location>
        <begin position="78"/>
        <end position="149"/>
    </location>
</feature>
<comment type="function">
    <text evidence="10">Catalyzes the phosphorylation of the position 2 hydroxy group of 4-diphosphocytidyl-2C-methyl-D-erythritol.</text>
</comment>
<dbReference type="UniPathway" id="UPA00056">
    <property type="reaction ID" value="UER00094"/>
</dbReference>
<organism evidence="13 14">
    <name type="scientific">Yoonia maricola</name>
    <dbReference type="NCBI Taxonomy" id="420999"/>
    <lineage>
        <taxon>Bacteria</taxon>
        <taxon>Pseudomonadati</taxon>
        <taxon>Pseudomonadota</taxon>
        <taxon>Alphaproteobacteria</taxon>
        <taxon>Rhodobacterales</taxon>
        <taxon>Paracoccaceae</taxon>
        <taxon>Yoonia</taxon>
    </lineage>
</organism>
<dbReference type="GO" id="GO:0050515">
    <property type="term" value="F:4-(cytidine 5'-diphospho)-2-C-methyl-D-erythritol kinase activity"/>
    <property type="evidence" value="ECO:0007669"/>
    <property type="project" value="UniProtKB-UniRule"/>
</dbReference>
<dbReference type="GO" id="GO:0016114">
    <property type="term" value="P:terpenoid biosynthetic process"/>
    <property type="evidence" value="ECO:0007669"/>
    <property type="project" value="UniProtKB-UniRule"/>
</dbReference>
<keyword evidence="14" id="KW-1185">Reference proteome</keyword>
<keyword evidence="4 10" id="KW-0808">Transferase</keyword>
<reference evidence="13 14" key="1">
    <citation type="submission" date="2017-11" db="EMBL/GenBank/DDBJ databases">
        <title>Genomic Encyclopedia of Archaeal and Bacterial Type Strains, Phase II (KMG-II): From Individual Species to Whole Genera.</title>
        <authorList>
            <person name="Goeker M."/>
        </authorList>
    </citation>
    <scope>NUCLEOTIDE SEQUENCE [LARGE SCALE GENOMIC DNA]</scope>
    <source>
        <strain evidence="13 14">DSM 29128</strain>
    </source>
</reference>
<accession>A0A2M8W5U1</accession>
<feature type="active site" evidence="10">
    <location>
        <position position="147"/>
    </location>
</feature>
<dbReference type="Gene3D" id="3.30.230.10">
    <property type="match status" value="1"/>
</dbReference>
<dbReference type="Pfam" id="PF08544">
    <property type="entry name" value="GHMP_kinases_C"/>
    <property type="match status" value="1"/>
</dbReference>
<dbReference type="PIRSF" id="PIRSF010376">
    <property type="entry name" value="IspE"/>
    <property type="match status" value="1"/>
</dbReference>
<evidence type="ECO:0000256" key="4">
    <source>
        <dbReference type="ARBA" id="ARBA00022679"/>
    </source>
</evidence>
<keyword evidence="8 10" id="KW-0414">Isoprene biosynthesis</keyword>
<keyword evidence="7 10" id="KW-0067">ATP-binding</keyword>
<evidence type="ECO:0000256" key="3">
    <source>
        <dbReference type="ARBA" id="ARBA00017473"/>
    </source>
</evidence>
<keyword evidence="5 10" id="KW-0547">Nucleotide-binding</keyword>
<evidence type="ECO:0000256" key="7">
    <source>
        <dbReference type="ARBA" id="ARBA00022840"/>
    </source>
</evidence>
<dbReference type="InterPro" id="IPR014721">
    <property type="entry name" value="Ribsml_uS5_D2-typ_fold_subgr"/>
</dbReference>
<dbReference type="GO" id="GO:0005524">
    <property type="term" value="F:ATP binding"/>
    <property type="evidence" value="ECO:0007669"/>
    <property type="project" value="UniProtKB-UniRule"/>
</dbReference>
<evidence type="ECO:0000256" key="2">
    <source>
        <dbReference type="ARBA" id="ARBA00012052"/>
    </source>
</evidence>
<dbReference type="Pfam" id="PF00288">
    <property type="entry name" value="GHMP_kinases_N"/>
    <property type="match status" value="1"/>
</dbReference>
<gene>
    <name evidence="10" type="primary">ispE</name>
    <name evidence="13" type="ORF">BC777_2663</name>
</gene>
<evidence type="ECO:0000256" key="1">
    <source>
        <dbReference type="ARBA" id="ARBA00009684"/>
    </source>
</evidence>
<dbReference type="EC" id="2.7.1.148" evidence="2 10"/>
<dbReference type="AlphaFoldDB" id="A0A2M8W5U1"/>
<protein>
    <recommendedName>
        <fullName evidence="3 10">4-diphosphocytidyl-2-C-methyl-D-erythritol kinase</fullName>
        <shortName evidence="10">CMK</shortName>
        <ecNumber evidence="2 10">2.7.1.148</ecNumber>
    </recommendedName>
    <alternativeName>
        <fullName evidence="9 10">4-(cytidine-5'-diphospho)-2-C-methyl-D-erythritol kinase</fullName>
    </alternativeName>
</protein>